<dbReference type="Proteomes" id="UP001165960">
    <property type="component" value="Unassembled WGS sequence"/>
</dbReference>
<organism evidence="1 2">
    <name type="scientific">Entomophthora muscae</name>
    <dbReference type="NCBI Taxonomy" id="34485"/>
    <lineage>
        <taxon>Eukaryota</taxon>
        <taxon>Fungi</taxon>
        <taxon>Fungi incertae sedis</taxon>
        <taxon>Zoopagomycota</taxon>
        <taxon>Entomophthoromycotina</taxon>
        <taxon>Entomophthoromycetes</taxon>
        <taxon>Entomophthorales</taxon>
        <taxon>Entomophthoraceae</taxon>
        <taxon>Entomophthora</taxon>
    </lineage>
</organism>
<sequence length="767" mass="87252">MGKKFHKSDKNMTEESEEEEDELDGEGFINLSEMLDDEPANIKETKSKDKITYRDLITTQDDSDEGDPDFSEPEDQENDELSNFVKKLDPSNLKVRKFLKEQTETYKESEFNLTLPASSKSDKLSIADLLAPMQDEAGFTALEKKVKQFSGKKKELAPLAVPLAKRISDRIVRSTAYEQAKERISEWQPIVNQNREADHLNFGRTPVESKLSSTLANESKPETKLEKEIHSILVKSKLKEKEIKKAEELELSKLSPEAVLARQKELRQMRDLMFRSEAKSKRISKIKSKAYHRIKKKERERADQVEHELGSDAEDEEELLAARAKERMTLKHRNTGKWAKSLLKHGGRHVENQTAIMEQLDEHQRLKHKMMGRDSDQEYASSEESEAQDPREQAFKELDRLVTDPIESTTKGVMGMKFMQNAMKRKEQEVERQAKEAIEDLKLMNSDNEDPPLPDFKAAAEVQGNQGRLAFQGDEQPAQQESTPAGPNFDIDGKGLLSKVLHLASHTTKLTEPLTINSRPQERESSNENPWLVDSSDAPALKKKRALDNGNDASNKAQKIVSKIKKTQRQTDKESRASVQVDVDAVIATEACDLDDPEIIETDCQGMMIAENPIAFTQKDLVKLAFAEDNVVKEFSLAKQRTIEEEGTKVEDMTLPGWGCWGGKTVKAKPGIKRNFVRVTKKGVDEEKRKDKQLNHVIINEKTSKKLEKYTVKEMPAKFQSKTQYELNLVTPVGSEWNPANSFYKKIKPRILTKKGHVIDPLSMDDH</sequence>
<proteinExistence type="predicted"/>
<accession>A0ACC2TLQ5</accession>
<comment type="caution">
    <text evidence="1">The sequence shown here is derived from an EMBL/GenBank/DDBJ whole genome shotgun (WGS) entry which is preliminary data.</text>
</comment>
<keyword evidence="2" id="KW-1185">Reference proteome</keyword>
<name>A0ACC2TLQ5_9FUNG</name>
<evidence type="ECO:0000313" key="1">
    <source>
        <dbReference type="EMBL" id="KAJ9075539.1"/>
    </source>
</evidence>
<protein>
    <submittedName>
        <fullName evidence="1">Uncharacterized protein</fullName>
    </submittedName>
</protein>
<dbReference type="EMBL" id="QTSX02002435">
    <property type="protein sequence ID" value="KAJ9075539.1"/>
    <property type="molecule type" value="Genomic_DNA"/>
</dbReference>
<evidence type="ECO:0000313" key="2">
    <source>
        <dbReference type="Proteomes" id="UP001165960"/>
    </source>
</evidence>
<reference evidence="1" key="1">
    <citation type="submission" date="2022-04" db="EMBL/GenBank/DDBJ databases">
        <title>Genome of the entomopathogenic fungus Entomophthora muscae.</title>
        <authorList>
            <person name="Elya C."/>
            <person name="Lovett B.R."/>
            <person name="Lee E."/>
            <person name="Macias A.M."/>
            <person name="Hajek A.E."/>
            <person name="De Bivort B.L."/>
            <person name="Kasson M.T."/>
            <person name="De Fine Licht H.H."/>
            <person name="Stajich J.E."/>
        </authorList>
    </citation>
    <scope>NUCLEOTIDE SEQUENCE</scope>
    <source>
        <strain evidence="1">Berkeley</strain>
    </source>
</reference>
<gene>
    <name evidence="1" type="ORF">DSO57_1035184</name>
</gene>